<dbReference type="AlphaFoldDB" id="A0A644U989"/>
<dbReference type="GO" id="GO:0030418">
    <property type="term" value="P:nicotianamine biosynthetic process"/>
    <property type="evidence" value="ECO:0007669"/>
    <property type="project" value="InterPro"/>
</dbReference>
<evidence type="ECO:0000256" key="2">
    <source>
        <dbReference type="ARBA" id="ARBA00022691"/>
    </source>
</evidence>
<dbReference type="SUPFAM" id="SSF53335">
    <property type="entry name" value="S-adenosyl-L-methionine-dependent methyltransferases"/>
    <property type="match status" value="1"/>
</dbReference>
<organism evidence="3">
    <name type="scientific">bioreactor metagenome</name>
    <dbReference type="NCBI Taxonomy" id="1076179"/>
    <lineage>
        <taxon>unclassified sequences</taxon>
        <taxon>metagenomes</taxon>
        <taxon>ecological metagenomes</taxon>
    </lineage>
</organism>
<name>A0A644U989_9ZZZZ</name>
<sequence>MKNYKLDKKRLIINLTLKTKNNFNQSKGNEKMSCYKYWGKIEEIANALEEYGDIEKYGDCELDHVELENILKLLDEVEIIAHDNIIDFDSAKHILDDPKMNKALQLIRKFYVYIGARLETENAKRILKSENPKKILESFKFFDRYEGLIKNESQLVRFDENKKIVFIGSGPLPLTLIMFNKIFKSKCIGIEVDEETAKLSKEVLKKLNIKKDIEILVGDEKTIKEIDYDIIMVAALAEPKERVFANIWEIVNEKTPVLYRTYTGMRAILYSPVTEKETRGFHKEVMILPTGNINNTSVLIRKII</sequence>
<keyword evidence="2" id="KW-0949">S-adenosyl-L-methionine</keyword>
<dbReference type="InterPro" id="IPR029063">
    <property type="entry name" value="SAM-dependent_MTases_sf"/>
</dbReference>
<keyword evidence="1" id="KW-0808">Transferase</keyword>
<dbReference type="PANTHER" id="PTHR32266">
    <property type="entry name" value="NICOTIANAMINE SYNTHASE 3"/>
    <property type="match status" value="1"/>
</dbReference>
<comment type="caution">
    <text evidence="3">The sequence shown here is derived from an EMBL/GenBank/DDBJ whole genome shotgun (WGS) entry which is preliminary data.</text>
</comment>
<proteinExistence type="predicted"/>
<dbReference type="InterPro" id="IPR004298">
    <property type="entry name" value="Nicotian_synth"/>
</dbReference>
<gene>
    <name evidence="3" type="ORF">SDC9_21237</name>
</gene>
<dbReference type="PANTHER" id="PTHR32266:SF12">
    <property type="entry name" value="NICOTIANAMINE SYNTHASE 3"/>
    <property type="match status" value="1"/>
</dbReference>
<accession>A0A644U989</accession>
<dbReference type="Pfam" id="PF03059">
    <property type="entry name" value="NAS"/>
    <property type="match status" value="1"/>
</dbReference>
<evidence type="ECO:0000313" key="3">
    <source>
        <dbReference type="EMBL" id="MPL75413.1"/>
    </source>
</evidence>
<evidence type="ECO:0000256" key="1">
    <source>
        <dbReference type="ARBA" id="ARBA00022679"/>
    </source>
</evidence>
<protein>
    <recommendedName>
        <fullName evidence="4">Nicotianamine synthase protein</fullName>
    </recommendedName>
</protein>
<dbReference type="PROSITE" id="PS51142">
    <property type="entry name" value="NAS"/>
    <property type="match status" value="1"/>
</dbReference>
<dbReference type="EMBL" id="VSSQ01000088">
    <property type="protein sequence ID" value="MPL75413.1"/>
    <property type="molecule type" value="Genomic_DNA"/>
</dbReference>
<dbReference type="GO" id="GO:0030410">
    <property type="term" value="F:nicotianamine synthase activity"/>
    <property type="evidence" value="ECO:0007669"/>
    <property type="project" value="InterPro"/>
</dbReference>
<evidence type="ECO:0008006" key="4">
    <source>
        <dbReference type="Google" id="ProtNLM"/>
    </source>
</evidence>
<dbReference type="Gene3D" id="3.40.50.150">
    <property type="entry name" value="Vaccinia Virus protein VP39"/>
    <property type="match status" value="1"/>
</dbReference>
<reference evidence="3" key="1">
    <citation type="submission" date="2019-08" db="EMBL/GenBank/DDBJ databases">
        <authorList>
            <person name="Kucharzyk K."/>
            <person name="Murdoch R.W."/>
            <person name="Higgins S."/>
            <person name="Loffler F."/>
        </authorList>
    </citation>
    <scope>NUCLEOTIDE SEQUENCE</scope>
</reference>